<keyword evidence="2" id="KW-1185">Reference proteome</keyword>
<evidence type="ECO:0000313" key="2">
    <source>
        <dbReference type="Proteomes" id="UP000887013"/>
    </source>
</evidence>
<dbReference type="EMBL" id="BMAW01004966">
    <property type="protein sequence ID" value="GFS91787.1"/>
    <property type="molecule type" value="Genomic_DNA"/>
</dbReference>
<protein>
    <submittedName>
        <fullName evidence="1">Uncharacterized protein</fullName>
    </submittedName>
</protein>
<name>A0A8X6N3F0_NEPPI</name>
<dbReference type="AlphaFoldDB" id="A0A8X6N3F0"/>
<proteinExistence type="predicted"/>
<comment type="caution">
    <text evidence="1">The sequence shown here is derived from an EMBL/GenBank/DDBJ whole genome shotgun (WGS) entry which is preliminary data.</text>
</comment>
<accession>A0A8X6N3F0</accession>
<sequence length="72" mass="7988">MSADYGHRLLLYVIEISKVKRTLVDDAPPIGGKLHTLPFSFNSVEELNRCILNRQGGQTTCPVLVITTGDKF</sequence>
<evidence type="ECO:0000313" key="1">
    <source>
        <dbReference type="EMBL" id="GFS91787.1"/>
    </source>
</evidence>
<dbReference type="Proteomes" id="UP000887013">
    <property type="component" value="Unassembled WGS sequence"/>
</dbReference>
<gene>
    <name evidence="1" type="ORF">NPIL_550191</name>
</gene>
<organism evidence="1 2">
    <name type="scientific">Nephila pilipes</name>
    <name type="common">Giant wood spider</name>
    <name type="synonym">Nephila maculata</name>
    <dbReference type="NCBI Taxonomy" id="299642"/>
    <lineage>
        <taxon>Eukaryota</taxon>
        <taxon>Metazoa</taxon>
        <taxon>Ecdysozoa</taxon>
        <taxon>Arthropoda</taxon>
        <taxon>Chelicerata</taxon>
        <taxon>Arachnida</taxon>
        <taxon>Araneae</taxon>
        <taxon>Araneomorphae</taxon>
        <taxon>Entelegynae</taxon>
        <taxon>Araneoidea</taxon>
        <taxon>Nephilidae</taxon>
        <taxon>Nephila</taxon>
    </lineage>
</organism>
<reference evidence="1" key="1">
    <citation type="submission" date="2020-08" db="EMBL/GenBank/DDBJ databases">
        <title>Multicomponent nature underlies the extraordinary mechanical properties of spider dragline silk.</title>
        <authorList>
            <person name="Kono N."/>
            <person name="Nakamura H."/>
            <person name="Mori M."/>
            <person name="Yoshida Y."/>
            <person name="Ohtoshi R."/>
            <person name="Malay A.D."/>
            <person name="Moran D.A.P."/>
            <person name="Tomita M."/>
            <person name="Numata K."/>
            <person name="Arakawa K."/>
        </authorList>
    </citation>
    <scope>NUCLEOTIDE SEQUENCE</scope>
</reference>